<sequence>MATNWGNYTDYTGPSRAPGSATHVLDARLILLTTLVPGNFTAKTCLDVGCNAGNVSNQLAFDFHAASVTGVDIDPKLVAQAEKLLALRSSRARPPTGDSQLIVDYYPVSAVLTHGYRVEPNRKVSRTSSPASTTSDWPCVQFFSADWVASANRAISGPFDVILALSVIKWIHLEHLDEGVRTFFRKCATCLRSGGHLVIELQTWDSYEKAVRPNHSPHFSENLKQLTYRPETSFDGLLAEHGLRLCASSTELPRRINVYRKD</sequence>
<proteinExistence type="predicted"/>
<organism evidence="1 2">
    <name type="scientific">Macroventuria anomochaeta</name>
    <dbReference type="NCBI Taxonomy" id="301207"/>
    <lineage>
        <taxon>Eukaryota</taxon>
        <taxon>Fungi</taxon>
        <taxon>Dikarya</taxon>
        <taxon>Ascomycota</taxon>
        <taxon>Pezizomycotina</taxon>
        <taxon>Dothideomycetes</taxon>
        <taxon>Pleosporomycetidae</taxon>
        <taxon>Pleosporales</taxon>
        <taxon>Pleosporineae</taxon>
        <taxon>Didymellaceae</taxon>
        <taxon>Macroventuria</taxon>
    </lineage>
</organism>
<keyword evidence="2" id="KW-1185">Reference proteome</keyword>
<comment type="caution">
    <text evidence="1">The sequence shown here is derived from an EMBL/GenBank/DDBJ whole genome shotgun (WGS) entry which is preliminary data.</text>
</comment>
<gene>
    <name evidence="1" type="ORF">BU25DRAFT_21512</name>
</gene>
<dbReference type="Proteomes" id="UP000799754">
    <property type="component" value="Unassembled WGS sequence"/>
</dbReference>
<name>A0ACB6S582_9PLEO</name>
<evidence type="ECO:0000313" key="2">
    <source>
        <dbReference type="Proteomes" id="UP000799754"/>
    </source>
</evidence>
<reference evidence="1" key="1">
    <citation type="journal article" date="2020" name="Stud. Mycol.">
        <title>101 Dothideomycetes genomes: a test case for predicting lifestyles and emergence of pathogens.</title>
        <authorList>
            <person name="Haridas S."/>
            <person name="Albert R."/>
            <person name="Binder M."/>
            <person name="Bloem J."/>
            <person name="Labutti K."/>
            <person name="Salamov A."/>
            <person name="Andreopoulos B."/>
            <person name="Baker S."/>
            <person name="Barry K."/>
            <person name="Bills G."/>
            <person name="Bluhm B."/>
            <person name="Cannon C."/>
            <person name="Castanera R."/>
            <person name="Culley D."/>
            <person name="Daum C."/>
            <person name="Ezra D."/>
            <person name="Gonzalez J."/>
            <person name="Henrissat B."/>
            <person name="Kuo A."/>
            <person name="Liang C."/>
            <person name="Lipzen A."/>
            <person name="Lutzoni F."/>
            <person name="Magnuson J."/>
            <person name="Mondo S."/>
            <person name="Nolan M."/>
            <person name="Ohm R."/>
            <person name="Pangilinan J."/>
            <person name="Park H.-J."/>
            <person name="Ramirez L."/>
            <person name="Alfaro M."/>
            <person name="Sun H."/>
            <person name="Tritt A."/>
            <person name="Yoshinaga Y."/>
            <person name="Zwiers L.-H."/>
            <person name="Turgeon B."/>
            <person name="Goodwin S."/>
            <person name="Spatafora J."/>
            <person name="Crous P."/>
            <person name="Grigoriev I."/>
        </authorList>
    </citation>
    <scope>NUCLEOTIDE SEQUENCE</scope>
    <source>
        <strain evidence="1">CBS 525.71</strain>
    </source>
</reference>
<evidence type="ECO:0000313" key="1">
    <source>
        <dbReference type="EMBL" id="KAF2629400.1"/>
    </source>
</evidence>
<protein>
    <submittedName>
        <fullName evidence="1">Bin3-domain-containing protein</fullName>
    </submittedName>
</protein>
<dbReference type="EMBL" id="MU006710">
    <property type="protein sequence ID" value="KAF2629400.1"/>
    <property type="molecule type" value="Genomic_DNA"/>
</dbReference>
<accession>A0ACB6S582</accession>